<feature type="domain" description="Chorismate-utilising enzyme C-terminal" evidence="39">
    <location>
        <begin position="217"/>
        <end position="469"/>
    </location>
</feature>
<dbReference type="InterPro" id="IPR005940">
    <property type="entry name" value="Anthranilate_Pribosyl_Tfrase"/>
</dbReference>
<evidence type="ECO:0000256" key="25">
    <source>
        <dbReference type="ARBA" id="ARBA00022909"/>
    </source>
</evidence>
<dbReference type="InterPro" id="IPR035902">
    <property type="entry name" value="Nuc_phospho_transferase"/>
</dbReference>
<dbReference type="InterPro" id="IPR006221">
    <property type="entry name" value="TrpG/PapA_dom"/>
</dbReference>
<dbReference type="InterPro" id="IPR029062">
    <property type="entry name" value="Class_I_gatase-like"/>
</dbReference>
<proteinExistence type="inferred from homology"/>
<evidence type="ECO:0000256" key="10">
    <source>
        <dbReference type="ARBA" id="ARBA00011575"/>
    </source>
</evidence>
<evidence type="ECO:0000256" key="8">
    <source>
        <dbReference type="ARBA" id="ARBA00005009"/>
    </source>
</evidence>
<dbReference type="SUPFAM" id="SSF52418">
    <property type="entry name" value="Nucleoside phosphorylase/phosphoribosyltransferase catalytic domain"/>
    <property type="match status" value="1"/>
</dbReference>
<comment type="pathway">
    <text evidence="6">Amino-acid biosynthesis; L-tryptophan biosynthesis; L-tryptophan from chorismate: step 1/5.</text>
</comment>
<dbReference type="HAMAP" id="MF_00134_B">
    <property type="entry name" value="IGPS_B"/>
    <property type="match status" value="1"/>
</dbReference>
<evidence type="ECO:0000256" key="26">
    <source>
        <dbReference type="ARBA" id="ARBA00022962"/>
    </source>
</evidence>
<evidence type="ECO:0000256" key="19">
    <source>
        <dbReference type="ARBA" id="ARBA00022679"/>
    </source>
</evidence>
<evidence type="ECO:0000256" key="17">
    <source>
        <dbReference type="ARBA" id="ARBA00022605"/>
    </source>
</evidence>
<dbReference type="SUPFAM" id="SSF51366">
    <property type="entry name" value="Ribulose-phoshate binding barrel"/>
    <property type="match status" value="1"/>
</dbReference>
<dbReference type="InterPro" id="IPR005256">
    <property type="entry name" value="Anth_synth_I_PabB"/>
</dbReference>
<dbReference type="FunFam" id="3.20.20.70:FF:000024">
    <property type="entry name" value="Indole-3-glycerol phosphate synthase"/>
    <property type="match status" value="1"/>
</dbReference>
<evidence type="ECO:0000256" key="37">
    <source>
        <dbReference type="SAM" id="Phobius"/>
    </source>
</evidence>
<evidence type="ECO:0000256" key="29">
    <source>
        <dbReference type="ARBA" id="ARBA00023141"/>
    </source>
</evidence>
<keyword evidence="17" id="KW-0028">Amino-acid biosynthesis</keyword>
<evidence type="ECO:0000256" key="30">
    <source>
        <dbReference type="ARBA" id="ARBA00023239"/>
    </source>
</evidence>
<dbReference type="SUPFAM" id="SSF52317">
    <property type="entry name" value="Class I glutamine amidotransferase-like"/>
    <property type="match status" value="1"/>
</dbReference>
<evidence type="ECO:0000256" key="34">
    <source>
        <dbReference type="ARBA" id="ARBA00047683"/>
    </source>
</evidence>
<evidence type="ECO:0000256" key="7">
    <source>
        <dbReference type="ARBA" id="ARBA00004907"/>
    </source>
</evidence>
<comment type="catalytic activity">
    <reaction evidence="1">
        <text>chorismate + L-glutamine = 4-amino-4-deoxychorismate + L-glutamate</text>
        <dbReference type="Rhea" id="RHEA:11672"/>
        <dbReference type="ChEBI" id="CHEBI:29748"/>
        <dbReference type="ChEBI" id="CHEBI:29985"/>
        <dbReference type="ChEBI" id="CHEBI:58359"/>
        <dbReference type="ChEBI" id="CHEBI:58406"/>
        <dbReference type="EC" id="2.6.1.85"/>
    </reaction>
</comment>
<dbReference type="UniPathway" id="UPA00077">
    <property type="reaction ID" value="UER00149"/>
</dbReference>
<evidence type="ECO:0000256" key="22">
    <source>
        <dbReference type="ARBA" id="ARBA00022793"/>
    </source>
</evidence>
<comment type="pathway">
    <text evidence="5">Amino-acid biosynthesis; L-tryptophan biosynthesis; L-tryptophan from chorismate: step 4/5.</text>
</comment>
<comment type="subunit">
    <text evidence="10">Heterotetramer consisting of two non-identical subunits: a beta subunit (TrpG) and a large alpha subunit (TrpE).</text>
</comment>
<feature type="transmembrane region" description="Helical" evidence="37">
    <location>
        <begin position="674"/>
        <end position="697"/>
    </location>
</feature>
<dbReference type="GO" id="GO:0046654">
    <property type="term" value="P:tetrahydrofolate biosynthetic process"/>
    <property type="evidence" value="ECO:0007669"/>
    <property type="project" value="UniProtKB-UniPathway"/>
</dbReference>
<dbReference type="Pfam" id="PF04715">
    <property type="entry name" value="Anth_synt_I_N"/>
    <property type="match status" value="1"/>
</dbReference>
<accession>A0A812RX83</accession>
<dbReference type="InterPro" id="IPR011060">
    <property type="entry name" value="RibuloseP-bd_barrel"/>
</dbReference>
<dbReference type="Gene3D" id="1.20.120.350">
    <property type="entry name" value="Voltage-gated potassium channels. Chain C"/>
    <property type="match status" value="1"/>
</dbReference>
<dbReference type="NCBIfam" id="TIGR00566">
    <property type="entry name" value="trpG_papA"/>
    <property type="match status" value="1"/>
</dbReference>
<dbReference type="InterPro" id="IPR019999">
    <property type="entry name" value="Anth_synth_I-like"/>
</dbReference>
<evidence type="ECO:0000256" key="9">
    <source>
        <dbReference type="ARBA" id="ARBA00009562"/>
    </source>
</evidence>
<dbReference type="UniPathway" id="UPA00035">
    <property type="reaction ID" value="UER00040"/>
</dbReference>
<evidence type="ECO:0000256" key="31">
    <source>
        <dbReference type="ARBA" id="ARBA00025634"/>
    </source>
</evidence>
<evidence type="ECO:0000256" key="21">
    <source>
        <dbReference type="ARBA" id="ARBA00022723"/>
    </source>
</evidence>
<dbReference type="PANTHER" id="PTHR11236">
    <property type="entry name" value="AMINOBENZOATE/ANTHRANILATE SYNTHASE"/>
    <property type="match status" value="1"/>
</dbReference>
<evidence type="ECO:0000256" key="27">
    <source>
        <dbReference type="ARBA" id="ARBA00022989"/>
    </source>
</evidence>
<evidence type="ECO:0000256" key="4">
    <source>
        <dbReference type="ARBA" id="ARBA00004141"/>
    </source>
</evidence>
<dbReference type="CDD" id="cd01743">
    <property type="entry name" value="GATase1_Anthranilate_Synthase"/>
    <property type="match status" value="1"/>
</dbReference>
<evidence type="ECO:0000256" key="11">
    <source>
        <dbReference type="ARBA" id="ARBA00011743"/>
    </source>
</evidence>
<dbReference type="GO" id="GO:0004425">
    <property type="term" value="F:indole-3-glycerol-phosphate synthase activity"/>
    <property type="evidence" value="ECO:0007669"/>
    <property type="project" value="UniProtKB-EC"/>
</dbReference>
<dbReference type="EC" id="2.4.2.18" evidence="12"/>
<evidence type="ECO:0000256" key="5">
    <source>
        <dbReference type="ARBA" id="ARBA00004696"/>
    </source>
</evidence>
<comment type="catalytic activity">
    <reaction evidence="34">
        <text>chorismate + L-glutamine = anthranilate + pyruvate + L-glutamate + H(+)</text>
        <dbReference type="Rhea" id="RHEA:21732"/>
        <dbReference type="ChEBI" id="CHEBI:15361"/>
        <dbReference type="ChEBI" id="CHEBI:15378"/>
        <dbReference type="ChEBI" id="CHEBI:16567"/>
        <dbReference type="ChEBI" id="CHEBI:29748"/>
        <dbReference type="ChEBI" id="CHEBI:29985"/>
        <dbReference type="ChEBI" id="CHEBI:58359"/>
        <dbReference type="EC" id="4.1.3.27"/>
    </reaction>
</comment>
<evidence type="ECO:0000256" key="18">
    <source>
        <dbReference type="ARBA" id="ARBA00022676"/>
    </source>
</evidence>
<keyword evidence="22" id="KW-0210">Decarboxylase</keyword>
<keyword evidence="29" id="KW-0057">Aromatic amino acid biosynthesis</keyword>
<dbReference type="Pfam" id="PF00591">
    <property type="entry name" value="Glycos_transf_3"/>
    <property type="match status" value="1"/>
</dbReference>
<keyword evidence="21" id="KW-0479">Metal-binding</keyword>
<comment type="cofactor">
    <cofactor evidence="3">
        <name>Mg(2+)</name>
        <dbReference type="ChEBI" id="CHEBI:18420"/>
    </cofactor>
</comment>
<comment type="similarity">
    <text evidence="9">Belongs to the anthranilate synthase component I family.</text>
</comment>
<dbReference type="InterPro" id="IPR036320">
    <property type="entry name" value="Glycosyl_Trfase_fam3_N_dom_sf"/>
</dbReference>
<evidence type="ECO:0000256" key="16">
    <source>
        <dbReference type="ARBA" id="ARBA00020654"/>
    </source>
</evidence>
<evidence type="ECO:0000256" key="20">
    <source>
        <dbReference type="ARBA" id="ARBA00022692"/>
    </source>
</evidence>
<comment type="subunit">
    <text evidence="11">Tetramer of two components I and two components II.</text>
</comment>
<evidence type="ECO:0000259" key="40">
    <source>
        <dbReference type="Pfam" id="PF00520"/>
    </source>
</evidence>
<dbReference type="Gene3D" id="3.20.20.70">
    <property type="entry name" value="Aldolase class I"/>
    <property type="match status" value="1"/>
</dbReference>
<keyword evidence="26" id="KW-0315">Glutamine amidotransferase</keyword>
<dbReference type="GO" id="GO:0016020">
    <property type="term" value="C:membrane"/>
    <property type="evidence" value="ECO:0007669"/>
    <property type="project" value="UniProtKB-SubCell"/>
</dbReference>
<feature type="transmembrane region" description="Helical" evidence="37">
    <location>
        <begin position="489"/>
        <end position="507"/>
    </location>
</feature>
<dbReference type="SUPFAM" id="SSF81324">
    <property type="entry name" value="Voltage-gated potassium channels"/>
    <property type="match status" value="1"/>
</dbReference>
<dbReference type="EC" id="4.1.1.48" evidence="14"/>
<dbReference type="InterPro" id="IPR015890">
    <property type="entry name" value="Chorismate_C"/>
</dbReference>
<evidence type="ECO:0000256" key="23">
    <source>
        <dbReference type="ARBA" id="ARBA00022822"/>
    </source>
</evidence>
<dbReference type="Gene3D" id="3.40.50.880">
    <property type="match status" value="1"/>
</dbReference>
<gene>
    <name evidence="43" type="primary">trpE</name>
    <name evidence="43" type="ORF">SPIL2461_LOCUS11365</name>
</gene>
<evidence type="ECO:0000259" key="41">
    <source>
        <dbReference type="Pfam" id="PF00591"/>
    </source>
</evidence>
<keyword evidence="23" id="KW-0822">Tryptophan biosynthesis</keyword>
<protein>
    <recommendedName>
        <fullName evidence="15">Anthranilate synthase component 1</fullName>
        <ecNumber evidence="12">2.4.2.18</ecNumber>
        <ecNumber evidence="14">4.1.1.48</ecNumber>
        <ecNumber evidence="13">4.1.3.27</ecNumber>
    </recommendedName>
    <alternativeName>
        <fullName evidence="16">Anthranilate synthase component 2</fullName>
    </alternativeName>
    <alternativeName>
        <fullName evidence="36">Anthranilate synthase, glutamine amidotransferase component</fullName>
    </alternativeName>
    <alternativeName>
        <fullName evidence="32">Para-aminobenzoate synthase</fullName>
    </alternativeName>
    <alternativeName>
        <fullName evidence="33">p-aminobenzoic acid synthase</fullName>
    </alternativeName>
</protein>
<dbReference type="PRINTS" id="PR00096">
    <property type="entry name" value="GATASE"/>
</dbReference>
<feature type="transmembrane region" description="Helical" evidence="37">
    <location>
        <begin position="613"/>
        <end position="632"/>
    </location>
</feature>
<dbReference type="InterPro" id="IPR027359">
    <property type="entry name" value="Volt_channel_dom_sf"/>
</dbReference>
<dbReference type="Gene3D" id="1.20.970.10">
    <property type="entry name" value="Transferase, Pyrimidine Nucleoside Phosphorylase, Chain C"/>
    <property type="match status" value="1"/>
</dbReference>
<evidence type="ECO:0000256" key="28">
    <source>
        <dbReference type="ARBA" id="ARBA00023136"/>
    </source>
</evidence>
<feature type="transmembrane region" description="Helical" evidence="37">
    <location>
        <begin position="519"/>
        <end position="538"/>
    </location>
</feature>
<evidence type="ECO:0000259" key="39">
    <source>
        <dbReference type="Pfam" id="PF00425"/>
    </source>
</evidence>
<comment type="function">
    <text evidence="31">Part of a heterotetrameric complex that catalyzes the two-step biosynthesis of anthranilate, an intermediate in the biosynthesis of L-tryptophan. In the first step, the glutamine-binding beta subunit (TrpG) of anthranilate synthase (AS) provides the glutamine amidotransferase activity which generates ammonia as a substrate that, along with chorismate, is used in the second step, catalyzed by the large alpha subunit of AS (TrpE) to produce anthranilate. In the absence of TrpG, TrpE can synthesize anthranilate directly from chorismate and high concentrations of ammonia.</text>
</comment>
<dbReference type="NCBIfam" id="NF001373">
    <property type="entry name" value="PRK00278.1-6"/>
    <property type="match status" value="1"/>
</dbReference>
<dbReference type="GO" id="GO:0005216">
    <property type="term" value="F:monoatomic ion channel activity"/>
    <property type="evidence" value="ECO:0007669"/>
    <property type="project" value="InterPro"/>
</dbReference>
<dbReference type="PRINTS" id="PR00097">
    <property type="entry name" value="ANTSNTHASEII"/>
</dbReference>
<keyword evidence="44" id="KW-1185">Reference proteome</keyword>
<comment type="similarity">
    <text evidence="35">Belongs to the anthranilate phosphoribosyltransferase family.</text>
</comment>
<keyword evidence="19" id="KW-0808">Transferase</keyword>
<comment type="pathway">
    <text evidence="7">Amino-acid biosynthesis; L-tryptophan biosynthesis; L-tryptophan from chorismate: step 2/5.</text>
</comment>
<dbReference type="GO" id="GO:0046820">
    <property type="term" value="F:4-amino-4-deoxychorismate synthase activity"/>
    <property type="evidence" value="ECO:0007669"/>
    <property type="project" value="UniProtKB-EC"/>
</dbReference>
<dbReference type="NCBIfam" id="NF001377">
    <property type="entry name" value="PRK00278.2-4"/>
    <property type="match status" value="1"/>
</dbReference>
<evidence type="ECO:0000313" key="43">
    <source>
        <dbReference type="EMBL" id="CAE7459079.1"/>
    </source>
</evidence>
<evidence type="ECO:0000256" key="35">
    <source>
        <dbReference type="ARBA" id="ARBA00061500"/>
    </source>
</evidence>
<comment type="pathway">
    <text evidence="8">Cofactor biosynthesis; tetrahydrofolate biosynthesis; 4-aminobenzoate from chorismate: step 1/2.</text>
</comment>
<dbReference type="EMBL" id="CAJNIZ010022223">
    <property type="protein sequence ID" value="CAE7459079.1"/>
    <property type="molecule type" value="Genomic_DNA"/>
</dbReference>
<dbReference type="PANTHER" id="PTHR11236:SF48">
    <property type="entry name" value="ISOCHORISMATE SYNTHASE MENF"/>
    <property type="match status" value="1"/>
</dbReference>
<dbReference type="Gene3D" id="3.60.120.10">
    <property type="entry name" value="Anthranilate synthase"/>
    <property type="match status" value="1"/>
</dbReference>
<dbReference type="CDD" id="cd00331">
    <property type="entry name" value="IGPS"/>
    <property type="match status" value="1"/>
</dbReference>
<evidence type="ECO:0000256" key="12">
    <source>
        <dbReference type="ARBA" id="ARBA00011948"/>
    </source>
</evidence>
<evidence type="ECO:0000259" key="42">
    <source>
        <dbReference type="Pfam" id="PF04715"/>
    </source>
</evidence>
<dbReference type="InterPro" id="IPR005801">
    <property type="entry name" value="ADC_synthase"/>
</dbReference>
<evidence type="ECO:0000256" key="24">
    <source>
        <dbReference type="ARBA" id="ARBA00022842"/>
    </source>
</evidence>
<comment type="subcellular location">
    <subcellularLocation>
        <location evidence="4">Membrane</location>
        <topology evidence="4">Multi-pass membrane protein</topology>
    </subcellularLocation>
</comment>
<keyword evidence="20 37" id="KW-0812">Transmembrane</keyword>
<keyword evidence="25" id="KW-0289">Folate biosynthesis</keyword>
<dbReference type="GO" id="GO:0046656">
    <property type="term" value="P:folic acid biosynthetic process"/>
    <property type="evidence" value="ECO:0007669"/>
    <property type="project" value="UniProtKB-KW"/>
</dbReference>
<dbReference type="NCBIfam" id="TIGR01245">
    <property type="entry name" value="trpD"/>
    <property type="match status" value="1"/>
</dbReference>
<dbReference type="Proteomes" id="UP000649617">
    <property type="component" value="Unassembled WGS sequence"/>
</dbReference>
<evidence type="ECO:0000256" key="14">
    <source>
        <dbReference type="ARBA" id="ARBA00012362"/>
    </source>
</evidence>
<dbReference type="Pfam" id="PF00425">
    <property type="entry name" value="Chorismate_bind"/>
    <property type="match status" value="1"/>
</dbReference>
<organism evidence="43 44">
    <name type="scientific">Symbiodinium pilosum</name>
    <name type="common">Dinoflagellate</name>
    <dbReference type="NCBI Taxonomy" id="2952"/>
    <lineage>
        <taxon>Eukaryota</taxon>
        <taxon>Sar</taxon>
        <taxon>Alveolata</taxon>
        <taxon>Dinophyceae</taxon>
        <taxon>Suessiales</taxon>
        <taxon>Symbiodiniaceae</taxon>
        <taxon>Symbiodinium</taxon>
    </lineage>
</organism>
<dbReference type="GO" id="GO:0000162">
    <property type="term" value="P:L-tryptophan biosynthetic process"/>
    <property type="evidence" value="ECO:0007669"/>
    <property type="project" value="UniProtKB-UniPathway"/>
</dbReference>
<dbReference type="GO" id="GO:0004048">
    <property type="term" value="F:anthranilate phosphoribosyltransferase activity"/>
    <property type="evidence" value="ECO:0007669"/>
    <property type="project" value="UniProtKB-EC"/>
</dbReference>
<feature type="domain" description="Ion transport" evidence="40">
    <location>
        <begin position="488"/>
        <end position="706"/>
    </location>
</feature>
<dbReference type="InterPro" id="IPR005821">
    <property type="entry name" value="Ion_trans_dom"/>
</dbReference>
<evidence type="ECO:0000256" key="2">
    <source>
        <dbReference type="ARBA" id="ARBA00001633"/>
    </source>
</evidence>
<dbReference type="FunFam" id="3.40.1030.10:FF:000002">
    <property type="entry name" value="Anthranilate phosphoribosyltransferase"/>
    <property type="match status" value="1"/>
</dbReference>
<evidence type="ECO:0000256" key="13">
    <source>
        <dbReference type="ARBA" id="ARBA00012266"/>
    </source>
</evidence>
<comment type="caution">
    <text evidence="43">The sequence shown here is derived from an EMBL/GenBank/DDBJ whole genome shotgun (WGS) entry which is preliminary data.</text>
</comment>
<dbReference type="FunFam" id="3.40.50.880:FF:000003">
    <property type="entry name" value="Anthranilate synthase component II"/>
    <property type="match status" value="1"/>
</dbReference>
<comment type="catalytic activity">
    <reaction evidence="2">
        <text>1-(2-carboxyphenylamino)-1-deoxy-D-ribulose 5-phosphate + H(+) = (1S,2R)-1-C-(indol-3-yl)glycerol 3-phosphate + CO2 + H2O</text>
        <dbReference type="Rhea" id="RHEA:23476"/>
        <dbReference type="ChEBI" id="CHEBI:15377"/>
        <dbReference type="ChEBI" id="CHEBI:15378"/>
        <dbReference type="ChEBI" id="CHEBI:16526"/>
        <dbReference type="ChEBI" id="CHEBI:58613"/>
        <dbReference type="ChEBI" id="CHEBI:58866"/>
        <dbReference type="EC" id="4.1.1.48"/>
    </reaction>
</comment>
<dbReference type="Gene3D" id="3.40.1030.10">
    <property type="entry name" value="Nucleoside phosphorylase/phosphoribosyltransferase catalytic domain"/>
    <property type="match status" value="1"/>
</dbReference>
<dbReference type="Pfam" id="PF00520">
    <property type="entry name" value="Ion_trans"/>
    <property type="match status" value="1"/>
</dbReference>
<reference evidence="43" key="1">
    <citation type="submission" date="2021-02" db="EMBL/GenBank/DDBJ databases">
        <authorList>
            <person name="Dougan E. K."/>
            <person name="Rhodes N."/>
            <person name="Thang M."/>
            <person name="Chan C."/>
        </authorList>
    </citation>
    <scope>NUCLEOTIDE SEQUENCE</scope>
</reference>
<dbReference type="Pfam" id="PF00117">
    <property type="entry name" value="GATase"/>
    <property type="match status" value="1"/>
</dbReference>
<dbReference type="GO" id="GO:0004049">
    <property type="term" value="F:anthranilate synthase activity"/>
    <property type="evidence" value="ECO:0007669"/>
    <property type="project" value="UniProtKB-EC"/>
</dbReference>
<evidence type="ECO:0000256" key="1">
    <source>
        <dbReference type="ARBA" id="ARBA00001000"/>
    </source>
</evidence>
<keyword evidence="18" id="KW-0328">Glycosyltransferase</keyword>
<feature type="domain" description="Glycosyl transferase family 3" evidence="41">
    <location>
        <begin position="982"/>
        <end position="1234"/>
    </location>
</feature>
<evidence type="ECO:0000256" key="15">
    <source>
        <dbReference type="ARBA" id="ARBA00020653"/>
    </source>
</evidence>
<dbReference type="EC" id="4.1.3.27" evidence="13"/>
<dbReference type="NCBIfam" id="TIGR00564">
    <property type="entry name" value="trpE_most"/>
    <property type="match status" value="1"/>
</dbReference>
<dbReference type="Gene3D" id="1.10.287.70">
    <property type="match status" value="1"/>
</dbReference>
<keyword evidence="27 37" id="KW-1133">Transmembrane helix</keyword>
<name>A0A812RX83_SYMPI</name>
<dbReference type="InterPro" id="IPR017926">
    <property type="entry name" value="GATASE"/>
</dbReference>
<sequence>MTDATPTYHRTPVVVETLADLDTPLSVYLKLADGPYSYLLESSQGGEKWGRYSIIGLPARTFLTVRGDDITVTHNGKVIEQISTDDPLTFIEQFQARYIVEERPDLPRFYGGLVGYFGYDTVRYVEKRLKHTTPPDPLKTPDILLMVSEEVVIFDNVKGRMQLVSLVDPNVDGLIEQTREKLQARVRTLAQATPKIPVSQANQNIEESDFISETGEAAFKESVEQIKEYTRAGDVMQVVLAQRMSIPFASPAINLYRALRSLNPSPYMYFMNLGDFQIVSSSPEILARLENGRITNRPLAGTRRRGHTDAEDLALEEELLADPKEIAEHLMLIDLGRNDVGRVAESGSVEVTEQFVIERYSHVMHISSNVEGTLKPGKTAMDLLRATLPVGTLSGAPKVRAMEIIDELEPVKRGIYGGAVGYLAWNGNMDTAIAIRTAVVKDGKLYIEAGGGIVADSVPRLEWKESLNKGRAIFRIRVIWARHIVASNWFTNSITVVIVLNAIVIGLDTSKTLYDSYHWLFVIANQVFLAIYIIEALIKMAAEYPKITRYFKDGWNIFDFTIIVISLIPATGQLATLARLARLLRVLRLISTLPELRLIVATLVRSIPSMGHVLMLMSIIFYVYGVAGYHLFHDVDPTHWDTLGIALLSLFRIVTLEDWTDIMYAAMAVKPWAWMYFVSFVVLGTFVVVNLFIAVVINNLDEAKAERLKELSTPPTSDEILRELRDTQTALGENLMILMIDNYDSFTYNIVQYLSELGAEVEVFRNDEISIADIEKMAPEKIVISPGPCTPDEAGISLEVVSTFAGKIPLLGVCLGHQSIGQAFGGEVVRAEDVMHGKISMIHHNGIGVFKGLPNPFEATRYHSLIVKKDSLPDCLEMTAWTEKEGEVHEIMGFRHKTLAVEGVQFHPESIMTQSGHDLLNNFLQSEATAEVFHTIMTGEATPAQIGAFLVGMRLKGETAEELAGAAMTMRNLSTKVNVSHPNLVDTCGTGGSGSKLFNISTAAAFVAAAAGAKVAKHGNRKMTSFCGSADVLEAAGVALTLTPEQIATCIMDVGVGFMFAQAHHSAMRFAGPVRQEIGVRTMMNVLGPMTNPAGAKRQVIGVFDSQWQTRMAQVLHLLGTEHAMIVHSNGLDEIRLDAPTSVVELRNGAIEQYDIAPEDFGLERISTSAVNDLCADSTESSLKLVKQSLTSADSAAADIVSLNAGAAIYVSGVATSLKNGVLMAQDAIAAGLAKASPSKGVIREDFDPVAIAESYTRHGATCLSVLTDESYFQGSDQYLRDVREVTNLPIIRKDFTIDEYQVYEAKALGADCILLIASALNIMQLTVLNQTAKGIGLDVLIEVHNLSELQAALSLQPTLIGINNRNLKTFETSLTNTTDLLPHIPGNITVVTESGIRSAEDISLMNSHGVYCFLVGETFMRADDPGQALRDLFY</sequence>
<evidence type="ECO:0000256" key="33">
    <source>
        <dbReference type="ARBA" id="ARBA00031904"/>
    </source>
</evidence>
<dbReference type="InterPro" id="IPR013798">
    <property type="entry name" value="Indole-3-glycerol_P_synth_dom"/>
</dbReference>
<evidence type="ECO:0000259" key="38">
    <source>
        <dbReference type="Pfam" id="PF00117"/>
    </source>
</evidence>
<evidence type="ECO:0000256" key="3">
    <source>
        <dbReference type="ARBA" id="ARBA00001946"/>
    </source>
</evidence>
<feature type="domain" description="Anthranilate synthase component I N-terminal" evidence="42">
    <location>
        <begin position="20"/>
        <end position="162"/>
    </location>
</feature>
<dbReference type="GO" id="GO:0046872">
    <property type="term" value="F:metal ion binding"/>
    <property type="evidence" value="ECO:0007669"/>
    <property type="project" value="UniProtKB-KW"/>
</dbReference>
<keyword evidence="28 37" id="KW-0472">Membrane</keyword>
<keyword evidence="30" id="KW-0456">Lyase</keyword>
<dbReference type="HAMAP" id="MF_00211">
    <property type="entry name" value="TrpD"/>
    <property type="match status" value="1"/>
</dbReference>
<dbReference type="PROSITE" id="PS51273">
    <property type="entry name" value="GATASE_TYPE_1"/>
    <property type="match status" value="1"/>
</dbReference>
<dbReference type="SUPFAM" id="SSF47648">
    <property type="entry name" value="Nucleoside phosphorylase/phosphoribosyltransferase N-terminal domain"/>
    <property type="match status" value="1"/>
</dbReference>
<keyword evidence="24" id="KW-0460">Magnesium</keyword>
<evidence type="ECO:0000256" key="36">
    <source>
        <dbReference type="ARBA" id="ARBA00082672"/>
    </source>
</evidence>
<evidence type="ECO:0000256" key="6">
    <source>
        <dbReference type="ARBA" id="ARBA00004873"/>
    </source>
</evidence>
<dbReference type="InterPro" id="IPR006805">
    <property type="entry name" value="Anth_synth_I_N"/>
</dbReference>
<feature type="domain" description="Glutamine amidotransferase" evidence="38">
    <location>
        <begin position="738"/>
        <end position="924"/>
    </location>
</feature>
<evidence type="ECO:0000256" key="32">
    <source>
        <dbReference type="ARBA" id="ARBA00031329"/>
    </source>
</evidence>
<dbReference type="InterPro" id="IPR013785">
    <property type="entry name" value="Aldolase_TIM"/>
</dbReference>
<evidence type="ECO:0000313" key="44">
    <source>
        <dbReference type="Proteomes" id="UP000649617"/>
    </source>
</evidence>
<feature type="transmembrane region" description="Helical" evidence="37">
    <location>
        <begin position="558"/>
        <end position="578"/>
    </location>
</feature>
<dbReference type="InterPro" id="IPR000312">
    <property type="entry name" value="Glycosyl_Trfase_fam3"/>
</dbReference>
<dbReference type="SUPFAM" id="SSF56322">
    <property type="entry name" value="ADC synthase"/>
    <property type="match status" value="1"/>
</dbReference>
<dbReference type="OrthoDB" id="524799at2759"/>